<accession>A0ABC8EA20</accession>
<evidence type="ECO:0000313" key="5">
    <source>
        <dbReference type="Proteomes" id="UP001321763"/>
    </source>
</evidence>
<feature type="signal peptide" evidence="1">
    <location>
        <begin position="1"/>
        <end position="23"/>
    </location>
</feature>
<dbReference type="Proteomes" id="UP000290273">
    <property type="component" value="Unassembled WGS sequence"/>
</dbReference>
<evidence type="ECO:0000313" key="3">
    <source>
        <dbReference type="EMBL" id="RXI58666.1"/>
    </source>
</evidence>
<evidence type="ECO:0000313" key="2">
    <source>
        <dbReference type="EMBL" id="BDR80028.1"/>
    </source>
</evidence>
<keyword evidence="1" id="KW-0732">Signal</keyword>
<feature type="chain" id="PRO_5044720812" evidence="1">
    <location>
        <begin position="24"/>
        <end position="128"/>
    </location>
</feature>
<dbReference type="EMBL" id="QMAU01000012">
    <property type="protein sequence ID" value="RXI58666.1"/>
    <property type="molecule type" value="Genomic_DNA"/>
</dbReference>
<dbReference type="EMBL" id="AP026818">
    <property type="protein sequence ID" value="BDR80028.1"/>
    <property type="molecule type" value="Genomic_DNA"/>
</dbReference>
<name>A0ABC8EA20_CLOTA</name>
<protein>
    <submittedName>
        <fullName evidence="3">DUF3888 domain-containing protein</fullName>
    </submittedName>
</protein>
<evidence type="ECO:0000313" key="4">
    <source>
        <dbReference type="Proteomes" id="UP000290273"/>
    </source>
</evidence>
<organism evidence="2 5">
    <name type="scientific">Clostridium tetani</name>
    <dbReference type="NCBI Taxonomy" id="1513"/>
    <lineage>
        <taxon>Bacteria</taxon>
        <taxon>Bacillati</taxon>
        <taxon>Bacillota</taxon>
        <taxon>Clostridia</taxon>
        <taxon>Eubacteriales</taxon>
        <taxon>Clostridiaceae</taxon>
        <taxon>Clostridium</taxon>
    </lineage>
</organism>
<evidence type="ECO:0000256" key="1">
    <source>
        <dbReference type="SAM" id="SignalP"/>
    </source>
</evidence>
<gene>
    <name evidence="3" type="ORF">DP131_01910</name>
    <name evidence="2" type="ORF">K234311028_02740</name>
</gene>
<dbReference type="RefSeq" id="WP_023437283.1">
    <property type="nucleotide sequence ID" value="NZ_AP026814.1"/>
</dbReference>
<reference evidence="2 5" key="2">
    <citation type="submission" date="2022-09" db="EMBL/GenBank/DDBJ databases">
        <title>complete genome sequences of Clostridium tetani str. KHSU-234311-028 isolated from soil.</title>
        <authorList>
            <person name="Sekizuka T."/>
            <person name="Shitada C."/>
            <person name="Takahashi M."/>
            <person name="Kuroda M."/>
        </authorList>
    </citation>
    <scope>NUCLEOTIDE SEQUENCE [LARGE SCALE GENOMIC DNA]</scope>
    <source>
        <strain evidence="2 5">KHSU-234311-028</strain>
    </source>
</reference>
<dbReference type="Pfam" id="PF13027">
    <property type="entry name" value="DUF3888"/>
    <property type="match status" value="1"/>
</dbReference>
<reference evidence="3 4" key="1">
    <citation type="submission" date="2018-06" db="EMBL/GenBank/DDBJ databases">
        <title>Genome conservation of Clostridium tetani.</title>
        <authorList>
            <person name="Bruggemann H."/>
            <person name="Popoff M.R."/>
        </authorList>
    </citation>
    <scope>NUCLEOTIDE SEQUENCE [LARGE SCALE GENOMIC DNA]</scope>
    <source>
        <strain evidence="3 4">63.05</strain>
    </source>
</reference>
<dbReference type="InterPro" id="IPR024984">
    <property type="entry name" value="DUF3888"/>
</dbReference>
<proteinExistence type="predicted"/>
<sequence>MKKKTILVTLFIFILVQTNNVYSAKQINENVSNEKIQASIYKDSILVLLYPYMTQAVTDYYGVPRQFDLTDAKILSITKPNKEVTEYYIIVQVETFTGAHNPPRGIETITISTSPVETKIINYKHISE</sequence>
<dbReference type="AlphaFoldDB" id="A0ABC8EA20"/>
<dbReference type="Proteomes" id="UP001321763">
    <property type="component" value="Chromosome"/>
</dbReference>